<name>A0A6C0AJS5_9ZZZZ</name>
<evidence type="ECO:0000256" key="1">
    <source>
        <dbReference type="SAM" id="MobiDB-lite"/>
    </source>
</evidence>
<dbReference type="AlphaFoldDB" id="A0A6C0AJS5"/>
<dbReference type="EMBL" id="MN740650">
    <property type="protein sequence ID" value="QHS79591.1"/>
    <property type="molecule type" value="Genomic_DNA"/>
</dbReference>
<feature type="compositionally biased region" description="Basic residues" evidence="1">
    <location>
        <begin position="143"/>
        <end position="182"/>
    </location>
</feature>
<organism evidence="2">
    <name type="scientific">viral metagenome</name>
    <dbReference type="NCBI Taxonomy" id="1070528"/>
    <lineage>
        <taxon>unclassified sequences</taxon>
        <taxon>metagenomes</taxon>
        <taxon>organismal metagenomes</taxon>
    </lineage>
</organism>
<proteinExistence type="predicted"/>
<feature type="region of interest" description="Disordered" evidence="1">
    <location>
        <begin position="127"/>
        <end position="182"/>
    </location>
</feature>
<reference evidence="2" key="1">
    <citation type="journal article" date="2020" name="Nature">
        <title>Giant virus diversity and host interactions through global metagenomics.</title>
        <authorList>
            <person name="Schulz F."/>
            <person name="Roux S."/>
            <person name="Paez-Espino D."/>
            <person name="Jungbluth S."/>
            <person name="Walsh D.A."/>
            <person name="Denef V.J."/>
            <person name="McMahon K.D."/>
            <person name="Konstantinidis K.T."/>
            <person name="Eloe-Fadrosh E.A."/>
            <person name="Kyrpides N.C."/>
            <person name="Woyke T."/>
        </authorList>
    </citation>
    <scope>NUCLEOTIDE SEQUENCE</scope>
    <source>
        <strain evidence="2">GVMAG-S-1035303-20</strain>
    </source>
</reference>
<protein>
    <submittedName>
        <fullName evidence="2">Uncharacterized protein</fullName>
    </submittedName>
</protein>
<sequence>MTTVSNGVIIPPTPAVTEPGVPVPVKPGSAITAAGLSNAEKTAVQAEAVKSLGGKIGGGRRGKVASLARVRRLMLLGGGAGGVPAGQIEVKHVPNMVSSGSVNAKAMYAGLLETQNQAAADAQFDSLGHSSPQQVAPLQAQGGRRHKKKKTRKHHNGRAKHAGVRKSRRSTRRSRRIRSRRA</sequence>
<accession>A0A6C0AJS5</accession>
<evidence type="ECO:0000313" key="2">
    <source>
        <dbReference type="EMBL" id="QHS79591.1"/>
    </source>
</evidence>